<organism evidence="3 4">
    <name type="scientific">Cohaesibacter celericrescens</name>
    <dbReference type="NCBI Taxonomy" id="2067669"/>
    <lineage>
        <taxon>Bacteria</taxon>
        <taxon>Pseudomonadati</taxon>
        <taxon>Pseudomonadota</taxon>
        <taxon>Alphaproteobacteria</taxon>
        <taxon>Hyphomicrobiales</taxon>
        <taxon>Cohaesibacteraceae</taxon>
    </lineage>
</organism>
<dbReference type="AlphaFoldDB" id="A0A2N5XQK5"/>
<sequence>MADNKLEKLVLTMEARTAQFDKALKKIERNTSTSFTRSSKSVNKFSGQMKQSAVVARGLATSIAGFAGVAVGAGIVGLGKMAQSAAADIASMSAEAKRAGLSFEAFQELQFAAQKSGVSVDALTDGIKELQLRADEFIVTGKGSAAEAFARLGFDAETLKEALKKPDQLFQTIIGRLGELDKAAQIRVADEIFGGTGGEQFVQMISMGEKGLEDARKEARKLGLVLEEDVAKQAAQINREFNTLSTVVGVKLKGAIVEATAALLQFRNSFDDTIIGDSAGGQIDTVFRLADEYREAQAALERAQETLVGFRAQGSPVGVTGNAAAEVKKQLAEVKKYSELIAKADHDLGGGAIAVSGLDIKDVQKRLGLVSDKPTLKPPKIKPDDDEKDEDKPSKGLTQRANKVREVVLALELEAQQLGRTSDQQELYNALSQAGVSLEGEQGQAIASAVTGLQAKRLAIQDAMIAEEALQQRTEQVAQSFEYLGQSGLDMLTSIVTGSMSAEDAMKQMALQIANAAAQAMLFGQGPLGGLFSSMGGSANGVLGGLFSSLAGSLTGLGASAVNLGPGQLYSSGGYTGDGPKNKPAGVVHKGEVVWSQRDIARAGGAAVVEAMRLGKRGYASGGIVGKDLFNPKIAGRIEPRKMPAIASTPDAANSGPAIIMNISTPDASSFQRSQSQISASLAQAVSRGRRNG</sequence>
<proteinExistence type="predicted"/>
<feature type="compositionally biased region" description="Basic and acidic residues" evidence="2">
    <location>
        <begin position="381"/>
        <end position="394"/>
    </location>
</feature>
<feature type="coiled-coil region" evidence="1">
    <location>
        <begin position="286"/>
        <end position="313"/>
    </location>
</feature>
<dbReference type="Proteomes" id="UP000234881">
    <property type="component" value="Unassembled WGS sequence"/>
</dbReference>
<name>A0A2N5XQK5_9HYPH</name>
<keyword evidence="4" id="KW-1185">Reference proteome</keyword>
<reference evidence="3 4" key="1">
    <citation type="submission" date="2018-01" db="EMBL/GenBank/DDBJ databases">
        <title>The draft genome sequence of Cohaesibacter sp. H1304.</title>
        <authorList>
            <person name="Wang N.-N."/>
            <person name="Du Z.-J."/>
        </authorList>
    </citation>
    <scope>NUCLEOTIDE SEQUENCE [LARGE SCALE GENOMIC DNA]</scope>
    <source>
        <strain evidence="3 4">H1304</strain>
    </source>
</reference>
<evidence type="ECO:0000256" key="2">
    <source>
        <dbReference type="SAM" id="MobiDB-lite"/>
    </source>
</evidence>
<accession>A0A2N5XQK5</accession>
<dbReference type="RefSeq" id="WP_101534089.1">
    <property type="nucleotide sequence ID" value="NZ_PKUQ01000022.1"/>
</dbReference>
<comment type="caution">
    <text evidence="3">The sequence shown here is derived from an EMBL/GenBank/DDBJ whole genome shotgun (WGS) entry which is preliminary data.</text>
</comment>
<evidence type="ECO:0000313" key="3">
    <source>
        <dbReference type="EMBL" id="PLW76801.1"/>
    </source>
</evidence>
<feature type="region of interest" description="Disordered" evidence="2">
    <location>
        <begin position="371"/>
        <end position="399"/>
    </location>
</feature>
<dbReference type="OrthoDB" id="38641at2"/>
<dbReference type="EMBL" id="PKUQ01000022">
    <property type="protein sequence ID" value="PLW76801.1"/>
    <property type="molecule type" value="Genomic_DNA"/>
</dbReference>
<evidence type="ECO:0000313" key="4">
    <source>
        <dbReference type="Proteomes" id="UP000234881"/>
    </source>
</evidence>
<evidence type="ECO:0000256" key="1">
    <source>
        <dbReference type="SAM" id="Coils"/>
    </source>
</evidence>
<protein>
    <recommendedName>
        <fullName evidence="5">Tail tape measure protein</fullName>
    </recommendedName>
</protein>
<evidence type="ECO:0008006" key="5">
    <source>
        <dbReference type="Google" id="ProtNLM"/>
    </source>
</evidence>
<gene>
    <name evidence="3" type="ORF">C0081_12120</name>
</gene>
<keyword evidence="1" id="KW-0175">Coiled coil</keyword>